<dbReference type="EMBL" id="CAADFM010000078">
    <property type="protein sequence ID" value="VFK12873.1"/>
    <property type="molecule type" value="Genomic_DNA"/>
</dbReference>
<name>A0A450XJ18_9GAMM</name>
<reference evidence="2" key="1">
    <citation type="submission" date="2019-02" db="EMBL/GenBank/DDBJ databases">
        <authorList>
            <person name="Gruber-Vodicka R. H."/>
            <person name="Seah K. B. B."/>
        </authorList>
    </citation>
    <scope>NUCLEOTIDE SEQUENCE</scope>
    <source>
        <strain evidence="1">BECK_S312</strain>
        <strain evidence="2">BECK_S426</strain>
    </source>
</reference>
<evidence type="ECO:0000313" key="1">
    <source>
        <dbReference type="EMBL" id="VFK12873.1"/>
    </source>
</evidence>
<sequence>MNAYYVNKQAQANGDQEVHRSDCLFLPSEENRLYLGIFSNCRDAVREAGKYYRQVDGCYHCSRECHTG</sequence>
<evidence type="ECO:0000313" key="2">
    <source>
        <dbReference type="EMBL" id="VFK29239.1"/>
    </source>
</evidence>
<gene>
    <name evidence="1" type="ORF">BECKLPF1236A_GA0070988_1007810</name>
    <name evidence="2" type="ORF">BECKLPF1236C_GA0070990_100831</name>
</gene>
<dbReference type="AlphaFoldDB" id="A0A450XJ18"/>
<organism evidence="2">
    <name type="scientific">Candidatus Kentrum sp. LPFa</name>
    <dbReference type="NCBI Taxonomy" id="2126335"/>
    <lineage>
        <taxon>Bacteria</taxon>
        <taxon>Pseudomonadati</taxon>
        <taxon>Pseudomonadota</taxon>
        <taxon>Gammaproteobacteria</taxon>
        <taxon>Candidatus Kentrum</taxon>
    </lineage>
</organism>
<accession>A0A450XJ18</accession>
<dbReference type="EMBL" id="CAADFP010000083">
    <property type="protein sequence ID" value="VFK29239.1"/>
    <property type="molecule type" value="Genomic_DNA"/>
</dbReference>
<protein>
    <submittedName>
        <fullName evidence="2">Uncharacterized protein</fullName>
    </submittedName>
</protein>
<proteinExistence type="predicted"/>